<dbReference type="PANTHER" id="PTHR47053">
    <property type="entry name" value="MUREIN DD-ENDOPEPTIDASE MEPH-RELATED"/>
    <property type="match status" value="1"/>
</dbReference>
<dbReference type="RefSeq" id="WP_245035441.1">
    <property type="nucleotide sequence ID" value="NZ_CP095075.1"/>
</dbReference>
<dbReference type="PROSITE" id="PS51935">
    <property type="entry name" value="NLPC_P60"/>
    <property type="match status" value="1"/>
</dbReference>
<dbReference type="SUPFAM" id="SSF47090">
    <property type="entry name" value="PGBD-like"/>
    <property type="match status" value="1"/>
</dbReference>
<evidence type="ECO:0000256" key="5">
    <source>
        <dbReference type="SAM" id="MobiDB-lite"/>
    </source>
</evidence>
<evidence type="ECO:0000256" key="4">
    <source>
        <dbReference type="ARBA" id="ARBA00022807"/>
    </source>
</evidence>
<reference evidence="8" key="1">
    <citation type="submission" date="2022-04" db="EMBL/GenBank/DDBJ databases">
        <title>Halobacillus sp. isolated from saltern.</title>
        <authorList>
            <person name="Won M."/>
            <person name="Lee C.-M."/>
            <person name="Woen H.-Y."/>
            <person name="Kwon S.-W."/>
        </authorList>
    </citation>
    <scope>NUCLEOTIDE SEQUENCE</scope>
    <source>
        <strain evidence="8">SSHM10-5</strain>
    </source>
</reference>
<dbReference type="Pfam" id="PF00877">
    <property type="entry name" value="NLPC_P60"/>
    <property type="match status" value="1"/>
</dbReference>
<dbReference type="PANTHER" id="PTHR47053:SF1">
    <property type="entry name" value="MUREIN DD-ENDOPEPTIDASE MEPH-RELATED"/>
    <property type="match status" value="1"/>
</dbReference>
<evidence type="ECO:0000256" key="3">
    <source>
        <dbReference type="ARBA" id="ARBA00022801"/>
    </source>
</evidence>
<accession>A0ABY4HFL0</accession>
<dbReference type="EMBL" id="CP095075">
    <property type="protein sequence ID" value="UOR13691.1"/>
    <property type="molecule type" value="Genomic_DNA"/>
</dbReference>
<evidence type="ECO:0000256" key="1">
    <source>
        <dbReference type="ARBA" id="ARBA00007074"/>
    </source>
</evidence>
<evidence type="ECO:0000313" key="9">
    <source>
        <dbReference type="Proteomes" id="UP000830326"/>
    </source>
</evidence>
<feature type="signal peptide" evidence="6">
    <location>
        <begin position="1"/>
        <end position="35"/>
    </location>
</feature>
<keyword evidence="3" id="KW-0378">Hydrolase</keyword>
<evidence type="ECO:0000256" key="6">
    <source>
        <dbReference type="SAM" id="SignalP"/>
    </source>
</evidence>
<dbReference type="Gene3D" id="3.90.1720.10">
    <property type="entry name" value="endopeptidase domain like (from Nostoc punctiforme)"/>
    <property type="match status" value="1"/>
</dbReference>
<keyword evidence="9" id="KW-1185">Reference proteome</keyword>
<comment type="similarity">
    <text evidence="1">Belongs to the peptidase C40 family.</text>
</comment>
<feature type="region of interest" description="Disordered" evidence="5">
    <location>
        <begin position="41"/>
        <end position="62"/>
    </location>
</feature>
<sequence>MTKSSYTVRKYMISSALVTTLAFTPVLSGSVFAYANSTSVDQNNSSSGAQSEQRVSLSETSLLKKGDQGDKVKAVQSELKDHGYYTYNLDGIFGPITEDAVRNFQADHGLKVDGLVGQKTFAALSADNLASNESTTNETASNTPAQQSDIVSVAKSVLGTPYVWGGTTPSGFDSSGFINYVFDQVGVDLSRTESGMWQNDGVTVDSPSIGDVVFFEGTYDTSGASHSGIYIGNNQMIHAGSEGVVIADLSIDYWQNHYLGVKSFK</sequence>
<feature type="domain" description="NlpC/P60" evidence="7">
    <location>
        <begin position="144"/>
        <end position="265"/>
    </location>
</feature>
<keyword evidence="6" id="KW-0732">Signal</keyword>
<gene>
    <name evidence="8" type="ORF">MUO15_09745</name>
</gene>
<name>A0ABY4HFL0_9BACI</name>
<dbReference type="InterPro" id="IPR000064">
    <property type="entry name" value="NLP_P60_dom"/>
</dbReference>
<dbReference type="InterPro" id="IPR038765">
    <property type="entry name" value="Papain-like_cys_pep_sf"/>
</dbReference>
<dbReference type="SUPFAM" id="SSF54001">
    <property type="entry name" value="Cysteine proteinases"/>
    <property type="match status" value="1"/>
</dbReference>
<keyword evidence="4" id="KW-0788">Thiol protease</keyword>
<protein>
    <submittedName>
        <fullName evidence="8">NlpC/P60 family protein</fullName>
    </submittedName>
</protein>
<organism evidence="8 9">
    <name type="scientific">Halobacillus amylolyticus</name>
    <dbReference type="NCBI Taxonomy" id="2932259"/>
    <lineage>
        <taxon>Bacteria</taxon>
        <taxon>Bacillati</taxon>
        <taxon>Bacillota</taxon>
        <taxon>Bacilli</taxon>
        <taxon>Bacillales</taxon>
        <taxon>Bacillaceae</taxon>
        <taxon>Halobacillus</taxon>
    </lineage>
</organism>
<dbReference type="Proteomes" id="UP000830326">
    <property type="component" value="Chromosome"/>
</dbReference>
<feature type="chain" id="PRO_5045385776" evidence="6">
    <location>
        <begin position="36"/>
        <end position="265"/>
    </location>
</feature>
<dbReference type="Pfam" id="PF01471">
    <property type="entry name" value="PG_binding_1"/>
    <property type="match status" value="1"/>
</dbReference>
<evidence type="ECO:0000256" key="2">
    <source>
        <dbReference type="ARBA" id="ARBA00022670"/>
    </source>
</evidence>
<dbReference type="InterPro" id="IPR002477">
    <property type="entry name" value="Peptidoglycan-bd-like"/>
</dbReference>
<dbReference type="InterPro" id="IPR036365">
    <property type="entry name" value="PGBD-like_sf"/>
</dbReference>
<proteinExistence type="inferred from homology"/>
<feature type="compositionally biased region" description="Polar residues" evidence="5">
    <location>
        <begin position="41"/>
        <end position="61"/>
    </location>
</feature>
<evidence type="ECO:0000313" key="8">
    <source>
        <dbReference type="EMBL" id="UOR13691.1"/>
    </source>
</evidence>
<evidence type="ECO:0000259" key="7">
    <source>
        <dbReference type="PROSITE" id="PS51935"/>
    </source>
</evidence>
<dbReference type="InterPro" id="IPR051202">
    <property type="entry name" value="Peptidase_C40"/>
</dbReference>
<dbReference type="InterPro" id="IPR036366">
    <property type="entry name" value="PGBDSf"/>
</dbReference>
<dbReference type="Gene3D" id="1.10.101.10">
    <property type="entry name" value="PGBD-like superfamily/PGBD"/>
    <property type="match status" value="1"/>
</dbReference>
<keyword evidence="2" id="KW-0645">Protease</keyword>